<evidence type="ECO:0008006" key="3">
    <source>
        <dbReference type="Google" id="ProtNLM"/>
    </source>
</evidence>
<evidence type="ECO:0000313" key="2">
    <source>
        <dbReference type="Proteomes" id="UP000746690"/>
    </source>
</evidence>
<organism evidence="1 2">
    <name type="scientific">Flavivirga algicola</name>
    <dbReference type="NCBI Taxonomy" id="2729136"/>
    <lineage>
        <taxon>Bacteria</taxon>
        <taxon>Pseudomonadati</taxon>
        <taxon>Bacteroidota</taxon>
        <taxon>Flavobacteriia</taxon>
        <taxon>Flavobacteriales</taxon>
        <taxon>Flavobacteriaceae</taxon>
        <taxon>Flavivirga</taxon>
    </lineage>
</organism>
<name>A0ABX1S4L0_9FLAO</name>
<sequence length="146" mass="16258">MMKKIFFVASVVLCFMNMQCNDDDGIDPSLFVCDQAVVVDKEVYDNLDSAHFTLVNAEISNNCLTIEISASGCDGNSWEFNLIDSGAIAESSPEQRYLKLQLVNKEACLAVFKRTVSFDLTPLQVSGSREIILHLKGLESSLNYKY</sequence>
<dbReference type="Proteomes" id="UP000746690">
    <property type="component" value="Unassembled WGS sequence"/>
</dbReference>
<accession>A0ABX1S4L0</accession>
<gene>
    <name evidence="1" type="ORF">HHX25_20065</name>
</gene>
<dbReference type="EMBL" id="JABBHF010000016">
    <property type="protein sequence ID" value="NMH89808.1"/>
    <property type="molecule type" value="Genomic_DNA"/>
</dbReference>
<reference evidence="1 2" key="1">
    <citation type="submission" date="2020-04" db="EMBL/GenBank/DDBJ databases">
        <title>A Flavivirga sp. nov.</title>
        <authorList>
            <person name="Sun X."/>
        </authorList>
    </citation>
    <scope>NUCLEOTIDE SEQUENCE [LARGE SCALE GENOMIC DNA]</scope>
    <source>
        <strain evidence="1 2">Y03</strain>
    </source>
</reference>
<dbReference type="RefSeq" id="WP_169677135.1">
    <property type="nucleotide sequence ID" value="NZ_JABBHF010000016.1"/>
</dbReference>
<comment type="caution">
    <text evidence="1">The sequence shown here is derived from an EMBL/GenBank/DDBJ whole genome shotgun (WGS) entry which is preliminary data.</text>
</comment>
<keyword evidence="2" id="KW-1185">Reference proteome</keyword>
<proteinExistence type="predicted"/>
<protein>
    <recommendedName>
        <fullName evidence="3">Lipocalin-like domain-containing protein</fullName>
    </recommendedName>
</protein>
<evidence type="ECO:0000313" key="1">
    <source>
        <dbReference type="EMBL" id="NMH89808.1"/>
    </source>
</evidence>